<dbReference type="Pfam" id="PF21880">
    <property type="entry name" value="DUF6916"/>
    <property type="match status" value="1"/>
</dbReference>
<gene>
    <name evidence="2" type="ORF">E4P82_12345</name>
</gene>
<protein>
    <recommendedName>
        <fullName evidence="1">DUF6916 domain-containing protein</fullName>
    </recommendedName>
</protein>
<organism evidence="2 3">
    <name type="scientific">Candidatus Competibacter phosphatis</name>
    <dbReference type="NCBI Taxonomy" id="221280"/>
    <lineage>
        <taxon>Bacteria</taxon>
        <taxon>Pseudomonadati</taxon>
        <taxon>Pseudomonadota</taxon>
        <taxon>Gammaproteobacteria</taxon>
        <taxon>Candidatus Competibacteraceae</taxon>
        <taxon>Candidatus Competibacter</taxon>
    </lineage>
</organism>
<keyword evidence="3" id="KW-1185">Reference proteome</keyword>
<name>A0ABX1TPF6_9GAMM</name>
<accession>A0ABX1TPF6</accession>
<evidence type="ECO:0000313" key="2">
    <source>
        <dbReference type="EMBL" id="NMQ19919.1"/>
    </source>
</evidence>
<comment type="caution">
    <text evidence="2">The sequence shown here is derived from an EMBL/GenBank/DDBJ whole genome shotgun (WGS) entry which is preliminary data.</text>
</comment>
<sequence length="113" mass="12463">MAARPAAKAPLVPLGEGFSYDKLKAYIGETFQVYGGPGLRIVVNLKLVGVDRPRRGKETEQFVARFQGLGNDLLEGGVYQFQHSAAGEFRLLIAPTISDGQSQYYRADFNLLR</sequence>
<evidence type="ECO:0000313" key="3">
    <source>
        <dbReference type="Proteomes" id="UP000760480"/>
    </source>
</evidence>
<dbReference type="RefSeq" id="WP_169249184.1">
    <property type="nucleotide sequence ID" value="NZ_SPMZ01000034.1"/>
</dbReference>
<evidence type="ECO:0000259" key="1">
    <source>
        <dbReference type="Pfam" id="PF21880"/>
    </source>
</evidence>
<dbReference type="EMBL" id="SPMZ01000034">
    <property type="protein sequence ID" value="NMQ19919.1"/>
    <property type="molecule type" value="Genomic_DNA"/>
</dbReference>
<proteinExistence type="predicted"/>
<dbReference type="Proteomes" id="UP000760480">
    <property type="component" value="Unassembled WGS sequence"/>
</dbReference>
<reference evidence="2 3" key="1">
    <citation type="submission" date="2019-03" db="EMBL/GenBank/DDBJ databases">
        <title>Metabolic reconstructions from genomes of highly enriched 'Candidatus Accumulibacter' and 'Candidatus Competibacter' bioreactor populations.</title>
        <authorList>
            <person name="Annavajhala M.K."/>
            <person name="Welles L."/>
            <person name="Abbas B."/>
            <person name="Sorokin D."/>
            <person name="Park H."/>
            <person name="Van Loosdrecht M."/>
            <person name="Chandran K."/>
        </authorList>
    </citation>
    <scope>NUCLEOTIDE SEQUENCE [LARGE SCALE GENOMIC DNA]</scope>
    <source>
        <strain evidence="2 3">SBR_G</strain>
    </source>
</reference>
<feature type="domain" description="DUF6916" evidence="1">
    <location>
        <begin position="19"/>
        <end position="109"/>
    </location>
</feature>
<dbReference type="InterPro" id="IPR054209">
    <property type="entry name" value="DUF6916"/>
</dbReference>